<dbReference type="InterPro" id="IPR001347">
    <property type="entry name" value="SIS_dom"/>
</dbReference>
<dbReference type="CDD" id="cd05008">
    <property type="entry name" value="SIS_GlmS_GlmD_1"/>
    <property type="match status" value="1"/>
</dbReference>
<dbReference type="GO" id="GO:1901135">
    <property type="term" value="P:carbohydrate derivative metabolic process"/>
    <property type="evidence" value="ECO:0007669"/>
    <property type="project" value="InterPro"/>
</dbReference>
<evidence type="ECO:0000313" key="4">
    <source>
        <dbReference type="EMBL" id="AJA09706.1"/>
    </source>
</evidence>
<evidence type="ECO:0000256" key="2">
    <source>
        <dbReference type="ARBA" id="ARBA00022737"/>
    </source>
</evidence>
<dbReference type="AlphaFoldDB" id="A0A0A7PHZ8"/>
<feature type="domain" description="SIS" evidence="3">
    <location>
        <begin position="213"/>
        <end position="349"/>
    </location>
</feature>
<dbReference type="HOGENOM" id="CLU_012520_2_1_5"/>
<reference evidence="4 5" key="1">
    <citation type="journal article" date="2015" name="Int. J. Syst. Evol. Microbiol.">
        <title>Description of Sphingopyxis fribergensis sp. nov. - a soil bacterium with the ability to degrade styrene and phenylacetic acid.</title>
        <authorList>
            <person name="Oelschlagel M."/>
            <person name="Ruckert C."/>
            <person name="Kalinowski J."/>
            <person name="Schmidt G."/>
            <person name="Schlomann M."/>
            <person name="Tischler D."/>
        </authorList>
    </citation>
    <scope>NUCLEOTIDE SEQUENCE [LARGE SCALE GENOMIC DNA]</scope>
    <source>
        <strain evidence="4 5">Kp5.2</strain>
    </source>
</reference>
<dbReference type="SUPFAM" id="SSF53697">
    <property type="entry name" value="SIS domain"/>
    <property type="match status" value="1"/>
</dbReference>
<evidence type="ECO:0000259" key="3">
    <source>
        <dbReference type="PROSITE" id="PS51464"/>
    </source>
</evidence>
<sequence>MEVNWYYTGINMQPAAHPSSTLMFAEASEAGQIVAKQLSENAVLAKELAKLLMRPATHTIFTCARGSSDHAAAYGKFLFETRLRKTVSSHPPSMGSVYRVPMEHMAEQPFIVVSQSGKSPDLLASAEVAREAGAIVIAIVNDENSPLVRLADIVMPLRAGPERSVAATKSFIATLAAFAQIMSECIDRQAFEPVISALPDQLSHAWAASWDEALAPFTQARSLFVLGRGPSFGIGLEAALKFKETCGIHAEAFSTAEVAHGPMAVVDRNFPILVFPPLDEARAGMDALLGLFVEKGAIVAGAGAVGKGAIELPVVADMHPVTAPIAMIQSFYRFANALAIERGFDPDTPPLLKKVTETI</sequence>
<dbReference type="PANTHER" id="PTHR10937">
    <property type="entry name" value="GLUCOSAMINE--FRUCTOSE-6-PHOSPHATE AMINOTRANSFERASE, ISOMERIZING"/>
    <property type="match status" value="1"/>
</dbReference>
<keyword evidence="5" id="KW-1185">Reference proteome</keyword>
<name>A0A0A7PHZ8_9SPHN</name>
<feature type="domain" description="SIS" evidence="3">
    <location>
        <begin position="48"/>
        <end position="191"/>
    </location>
</feature>
<keyword evidence="4" id="KW-0808">Transferase</keyword>
<accession>A0A0A7PHZ8</accession>
<dbReference type="GO" id="GO:0097367">
    <property type="term" value="F:carbohydrate derivative binding"/>
    <property type="evidence" value="ECO:0007669"/>
    <property type="project" value="InterPro"/>
</dbReference>
<protein>
    <submittedName>
        <fullName evidence="4">Glutamine-fructose-6-phosphate transaminase (Isomerizing)</fullName>
        <ecNumber evidence="4">2.6.1.16</ecNumber>
    </submittedName>
</protein>
<dbReference type="PROSITE" id="PS51464">
    <property type="entry name" value="SIS"/>
    <property type="match status" value="2"/>
</dbReference>
<dbReference type="STRING" id="1515612.SKP52_14105"/>
<dbReference type="Gene3D" id="3.40.50.10490">
    <property type="entry name" value="Glucose-6-phosphate isomerase like protein, domain 1"/>
    <property type="match status" value="2"/>
</dbReference>
<dbReference type="PANTHER" id="PTHR10937:SF8">
    <property type="entry name" value="AMINOTRANSFERASE-RELATED"/>
    <property type="match status" value="1"/>
</dbReference>
<dbReference type="KEGG" id="sphk:SKP52_14105"/>
<dbReference type="InterPro" id="IPR035466">
    <property type="entry name" value="GlmS/AgaS_SIS"/>
</dbReference>
<evidence type="ECO:0000313" key="5">
    <source>
        <dbReference type="Proteomes" id="UP000030907"/>
    </source>
</evidence>
<organism evidence="4 5">
    <name type="scientific">Sphingopyxis fribergensis</name>
    <dbReference type="NCBI Taxonomy" id="1515612"/>
    <lineage>
        <taxon>Bacteria</taxon>
        <taxon>Pseudomonadati</taxon>
        <taxon>Pseudomonadota</taxon>
        <taxon>Alphaproteobacteria</taxon>
        <taxon>Sphingomonadales</taxon>
        <taxon>Sphingomonadaceae</taxon>
        <taxon>Sphingopyxis</taxon>
    </lineage>
</organism>
<dbReference type="GO" id="GO:0004360">
    <property type="term" value="F:glutamine-fructose-6-phosphate transaminase (isomerizing) activity"/>
    <property type="evidence" value="ECO:0007669"/>
    <property type="project" value="UniProtKB-EC"/>
</dbReference>
<gene>
    <name evidence="4" type="ORF">SKP52_14105</name>
</gene>
<keyword evidence="2" id="KW-0677">Repeat</keyword>
<evidence type="ECO:0000256" key="1">
    <source>
        <dbReference type="ARBA" id="ARBA00022576"/>
    </source>
</evidence>
<dbReference type="Proteomes" id="UP000030907">
    <property type="component" value="Chromosome"/>
</dbReference>
<dbReference type="Pfam" id="PF01380">
    <property type="entry name" value="SIS"/>
    <property type="match status" value="2"/>
</dbReference>
<dbReference type="InterPro" id="IPR035490">
    <property type="entry name" value="GlmS/FrlB_SIS"/>
</dbReference>
<keyword evidence="1 4" id="KW-0032">Aminotransferase</keyword>
<dbReference type="CDD" id="cd05009">
    <property type="entry name" value="SIS_GlmS_GlmD_2"/>
    <property type="match status" value="1"/>
</dbReference>
<dbReference type="EMBL" id="CP009122">
    <property type="protein sequence ID" value="AJA09706.1"/>
    <property type="molecule type" value="Genomic_DNA"/>
</dbReference>
<dbReference type="EC" id="2.6.1.16" evidence="4"/>
<dbReference type="InterPro" id="IPR046348">
    <property type="entry name" value="SIS_dom_sf"/>
</dbReference>
<proteinExistence type="predicted"/>